<proteinExistence type="predicted"/>
<gene>
    <name evidence="1" type="ORF">GDO81_026602</name>
</gene>
<sequence length="83" mass="9153">MMSCHCSRRIGPVHGPVSLASAIQVYGVMICDGTLDFLTEAQIYFGWWINHINLPLYDPHTTIGMSDCRTSRPGGNALPPHLL</sequence>
<organism evidence="1 2">
    <name type="scientific">Engystomops pustulosus</name>
    <name type="common">Tungara frog</name>
    <name type="synonym">Physalaemus pustulosus</name>
    <dbReference type="NCBI Taxonomy" id="76066"/>
    <lineage>
        <taxon>Eukaryota</taxon>
        <taxon>Metazoa</taxon>
        <taxon>Chordata</taxon>
        <taxon>Craniata</taxon>
        <taxon>Vertebrata</taxon>
        <taxon>Euteleostomi</taxon>
        <taxon>Amphibia</taxon>
        <taxon>Batrachia</taxon>
        <taxon>Anura</taxon>
        <taxon>Neobatrachia</taxon>
        <taxon>Hyloidea</taxon>
        <taxon>Leptodactylidae</taxon>
        <taxon>Leiuperinae</taxon>
        <taxon>Engystomops</taxon>
    </lineage>
</organism>
<name>A0AAV6YQP2_ENGPU</name>
<reference evidence="1" key="1">
    <citation type="thesis" date="2020" institute="ProQuest LLC" country="789 East Eisenhower Parkway, Ann Arbor, MI, USA">
        <title>Comparative Genomics and Chromosome Evolution.</title>
        <authorList>
            <person name="Mudd A.B."/>
        </authorList>
    </citation>
    <scope>NUCLEOTIDE SEQUENCE</scope>
    <source>
        <strain evidence="1">237g6f4</strain>
        <tissue evidence="1">Blood</tissue>
    </source>
</reference>
<accession>A0AAV6YQP2</accession>
<evidence type="ECO:0000313" key="1">
    <source>
        <dbReference type="EMBL" id="KAG8536331.1"/>
    </source>
</evidence>
<dbReference type="AlphaFoldDB" id="A0AAV6YQP2"/>
<evidence type="ECO:0000313" key="2">
    <source>
        <dbReference type="Proteomes" id="UP000824782"/>
    </source>
</evidence>
<keyword evidence="2" id="KW-1185">Reference proteome</keyword>
<comment type="caution">
    <text evidence="1">The sequence shown here is derived from an EMBL/GenBank/DDBJ whole genome shotgun (WGS) entry which is preliminary data.</text>
</comment>
<dbReference type="EMBL" id="WNYA01045660">
    <property type="protein sequence ID" value="KAG8536331.1"/>
    <property type="molecule type" value="Genomic_DNA"/>
</dbReference>
<protein>
    <submittedName>
        <fullName evidence="1">Uncharacterized protein</fullName>
    </submittedName>
</protein>
<dbReference type="Proteomes" id="UP000824782">
    <property type="component" value="Unassembled WGS sequence"/>
</dbReference>